<feature type="domain" description="Costars" evidence="3">
    <location>
        <begin position="394"/>
        <end position="472"/>
    </location>
</feature>
<dbReference type="InterPro" id="IPR050785">
    <property type="entry name" value="PAN2-PAN3_catalytic_subunit"/>
</dbReference>
<dbReference type="Pfam" id="PF13843">
    <property type="entry name" value="DDE_Tnp_1_7"/>
    <property type="match status" value="1"/>
</dbReference>
<dbReference type="InterPro" id="IPR028881">
    <property type="entry name" value="PAN2_UCH_dom"/>
</dbReference>
<proteinExistence type="inferred from homology"/>
<feature type="compositionally biased region" description="Basic and acidic residues" evidence="2">
    <location>
        <begin position="64"/>
        <end position="74"/>
    </location>
</feature>
<dbReference type="InterPro" id="IPR038765">
    <property type="entry name" value="Papain-like_cys_pep_sf"/>
</dbReference>
<name>A0A8B6CYP4_MYTGA</name>
<dbReference type="PANTHER" id="PTHR15728:SF0">
    <property type="entry name" value="PAN2-PAN3 DEADENYLATION COMPLEX CATALYTIC SUBUNIT PAN2"/>
    <property type="match status" value="1"/>
</dbReference>
<feature type="region of interest" description="Disordered" evidence="2">
    <location>
        <begin position="54"/>
        <end position="130"/>
    </location>
</feature>
<dbReference type="Gene3D" id="1.10.10.1540">
    <property type="entry name" value="Costar domain"/>
    <property type="match status" value="1"/>
</dbReference>
<evidence type="ECO:0000256" key="2">
    <source>
        <dbReference type="SAM" id="MobiDB-lite"/>
    </source>
</evidence>
<dbReference type="GO" id="GO:0004535">
    <property type="term" value="F:poly(A)-specific ribonuclease activity"/>
    <property type="evidence" value="ECO:0007669"/>
    <property type="project" value="TreeGrafter"/>
</dbReference>
<dbReference type="Pfam" id="PF13423">
    <property type="entry name" value="UCH_1"/>
    <property type="match status" value="1"/>
</dbReference>
<reference evidence="4" key="1">
    <citation type="submission" date="2018-11" db="EMBL/GenBank/DDBJ databases">
        <authorList>
            <person name="Alioto T."/>
            <person name="Alioto T."/>
        </authorList>
    </citation>
    <scope>NUCLEOTIDE SEQUENCE</scope>
</reference>
<dbReference type="AlphaFoldDB" id="A0A8B6CYP4"/>
<feature type="compositionally biased region" description="Basic and acidic residues" evidence="2">
    <location>
        <begin position="104"/>
        <end position="119"/>
    </location>
</feature>
<evidence type="ECO:0000313" key="4">
    <source>
        <dbReference type="EMBL" id="VDI10976.1"/>
    </source>
</evidence>
<dbReference type="PANTHER" id="PTHR15728">
    <property type="entry name" value="DEADENYLATION COMPLEX CATALYTIC SUBUNIT PAN2"/>
    <property type="match status" value="1"/>
</dbReference>
<dbReference type="InterPro" id="IPR029526">
    <property type="entry name" value="PGBD"/>
</dbReference>
<evidence type="ECO:0000256" key="1">
    <source>
        <dbReference type="ARBA" id="ARBA00006126"/>
    </source>
</evidence>
<comment type="similarity">
    <text evidence="1">Belongs to the costars family.</text>
</comment>
<dbReference type="Pfam" id="PF14705">
    <property type="entry name" value="Costars"/>
    <property type="match status" value="1"/>
</dbReference>
<gene>
    <name evidence="4" type="ORF">MGAL_10B008915</name>
</gene>
<dbReference type="InterPro" id="IPR038095">
    <property type="entry name" value="Costars_sf"/>
</dbReference>
<comment type="caution">
    <text evidence="4">The sequence shown here is derived from an EMBL/GenBank/DDBJ whole genome shotgun (WGS) entry which is preliminary data.</text>
</comment>
<sequence>MVPFKGRLSFKQYMPAKPTKWGIKMWAIAEANTGYVSFCQEAGKKVLVEDSKKVEEAAADEAEDQKADKDDKPSTAESTPPKSKKKKKKKGKKKGKDQADDDKSDGKREDDEEKDKESISPDQSVNLEEERFEELSIISELFGMRTNTTLKCRCGQEMEKVSDTTLVNLHYPDCSPPGHNKPPVRFTFAEVVKHSLSLEQNTQAWCNSCEKYQPHMQSKVIRNIPDILALNCGMENIRDLEFWKIQQMLIKQKREEEGSSQSYSMMSSQMPVMCRYGRACTRKGCRFRHETDMKSEIADMPAVNPDEDPDLVWIPFVLKVILGSDGKVDIEELPEDSFRPKYEDPSVKYYDLYATVGHIKDQKNGNTVVSQIFVGETFHQRKEGVTCTQWSKKMDVNKEIGHLIDAIQRLGTENSDKQHEVTFGTLFNDDDCANLFEAMVGTLRAAKRKKIITYDGELLLQGVHDNVKITLLKTEV</sequence>
<evidence type="ECO:0000259" key="3">
    <source>
        <dbReference type="SMART" id="SM01283"/>
    </source>
</evidence>
<accession>A0A8B6CYP4</accession>
<dbReference type="GO" id="GO:0031251">
    <property type="term" value="C:PAN complex"/>
    <property type="evidence" value="ECO:0007669"/>
    <property type="project" value="TreeGrafter"/>
</dbReference>
<dbReference type="OrthoDB" id="9871914at2759"/>
<dbReference type="Gene3D" id="3.90.70.10">
    <property type="entry name" value="Cysteine proteinases"/>
    <property type="match status" value="1"/>
</dbReference>
<organism evidence="4 5">
    <name type="scientific">Mytilus galloprovincialis</name>
    <name type="common">Mediterranean mussel</name>
    <dbReference type="NCBI Taxonomy" id="29158"/>
    <lineage>
        <taxon>Eukaryota</taxon>
        <taxon>Metazoa</taxon>
        <taxon>Spiralia</taxon>
        <taxon>Lophotrochozoa</taxon>
        <taxon>Mollusca</taxon>
        <taxon>Bivalvia</taxon>
        <taxon>Autobranchia</taxon>
        <taxon>Pteriomorphia</taxon>
        <taxon>Mytilida</taxon>
        <taxon>Mytiloidea</taxon>
        <taxon>Mytilidae</taxon>
        <taxon>Mytilinae</taxon>
        <taxon>Mytilus</taxon>
    </lineage>
</organism>
<dbReference type="GO" id="GO:0000932">
    <property type="term" value="C:P-body"/>
    <property type="evidence" value="ECO:0007669"/>
    <property type="project" value="TreeGrafter"/>
</dbReference>
<protein>
    <recommendedName>
        <fullName evidence="3">Costars domain-containing protein</fullName>
    </recommendedName>
</protein>
<dbReference type="FunFam" id="1.10.10.1540:FF:000002">
    <property type="entry name" value="costars family protein ABRACL"/>
    <property type="match status" value="1"/>
</dbReference>
<dbReference type="EMBL" id="UYJE01002463">
    <property type="protein sequence ID" value="VDI10976.1"/>
    <property type="molecule type" value="Genomic_DNA"/>
</dbReference>
<evidence type="ECO:0000313" key="5">
    <source>
        <dbReference type="Proteomes" id="UP000596742"/>
    </source>
</evidence>
<dbReference type="SUPFAM" id="SSF54001">
    <property type="entry name" value="Cysteine proteinases"/>
    <property type="match status" value="1"/>
</dbReference>
<feature type="compositionally biased region" description="Basic residues" evidence="2">
    <location>
        <begin position="82"/>
        <end position="95"/>
    </location>
</feature>
<keyword evidence="5" id="KW-1185">Reference proteome</keyword>
<dbReference type="SMART" id="SM01283">
    <property type="entry name" value="Costars"/>
    <property type="match status" value="1"/>
</dbReference>
<dbReference type="GO" id="GO:0000289">
    <property type="term" value="P:nuclear-transcribed mRNA poly(A) tail shortening"/>
    <property type="evidence" value="ECO:0007669"/>
    <property type="project" value="TreeGrafter"/>
</dbReference>
<dbReference type="InterPro" id="IPR027817">
    <property type="entry name" value="Costars_dom"/>
</dbReference>
<dbReference type="Proteomes" id="UP000596742">
    <property type="component" value="Unassembled WGS sequence"/>
</dbReference>